<dbReference type="AlphaFoldDB" id="A0A437LWK1"/>
<dbReference type="GO" id="GO:0005829">
    <property type="term" value="C:cytosol"/>
    <property type="evidence" value="ECO:0007669"/>
    <property type="project" value="TreeGrafter"/>
</dbReference>
<gene>
    <name evidence="7" type="ORF">EOD43_20610</name>
</gene>
<dbReference type="InterPro" id="IPR011006">
    <property type="entry name" value="CheY-like_superfamily"/>
</dbReference>
<evidence type="ECO:0000256" key="1">
    <source>
        <dbReference type="ARBA" id="ARBA00022553"/>
    </source>
</evidence>
<dbReference type="Gene3D" id="3.40.50.2300">
    <property type="match status" value="1"/>
</dbReference>
<proteinExistence type="predicted"/>
<dbReference type="GO" id="GO:0000156">
    <property type="term" value="F:phosphorelay response regulator activity"/>
    <property type="evidence" value="ECO:0007669"/>
    <property type="project" value="TreeGrafter"/>
</dbReference>
<dbReference type="GO" id="GO:0032993">
    <property type="term" value="C:protein-DNA complex"/>
    <property type="evidence" value="ECO:0007669"/>
    <property type="project" value="TreeGrafter"/>
</dbReference>
<dbReference type="PROSITE" id="PS50110">
    <property type="entry name" value="RESPONSE_REGULATORY"/>
    <property type="match status" value="1"/>
</dbReference>
<dbReference type="InterPro" id="IPR001789">
    <property type="entry name" value="Sig_transdc_resp-reg_receiver"/>
</dbReference>
<dbReference type="GO" id="GO:0000976">
    <property type="term" value="F:transcription cis-regulatory region binding"/>
    <property type="evidence" value="ECO:0007669"/>
    <property type="project" value="TreeGrafter"/>
</dbReference>
<feature type="region of interest" description="Disordered" evidence="5">
    <location>
        <begin position="1"/>
        <end position="35"/>
    </location>
</feature>
<comment type="caution">
    <text evidence="7">The sequence shown here is derived from an EMBL/GenBank/DDBJ whole genome shotgun (WGS) entry which is preliminary data.</text>
</comment>
<reference evidence="7 8" key="1">
    <citation type="submission" date="2019-01" db="EMBL/GenBank/DDBJ databases">
        <authorList>
            <person name="Chen W.-M."/>
        </authorList>
    </citation>
    <scope>NUCLEOTIDE SEQUENCE [LARGE SCALE GENOMIC DNA]</scope>
    <source>
        <strain evidence="7 8">CCP-7</strain>
    </source>
</reference>
<evidence type="ECO:0000259" key="6">
    <source>
        <dbReference type="PROSITE" id="PS50110"/>
    </source>
</evidence>
<evidence type="ECO:0000256" key="5">
    <source>
        <dbReference type="SAM" id="MobiDB-lite"/>
    </source>
</evidence>
<evidence type="ECO:0000256" key="3">
    <source>
        <dbReference type="ARBA" id="ARBA00023125"/>
    </source>
</evidence>
<protein>
    <submittedName>
        <fullName evidence="7">Response regulator</fullName>
    </submittedName>
</protein>
<evidence type="ECO:0000256" key="2">
    <source>
        <dbReference type="ARBA" id="ARBA00023012"/>
    </source>
</evidence>
<evidence type="ECO:0000313" key="7">
    <source>
        <dbReference type="EMBL" id="RVT89781.1"/>
    </source>
</evidence>
<dbReference type="InterPro" id="IPR039420">
    <property type="entry name" value="WalR-like"/>
</dbReference>
<feature type="domain" description="Response regulatory" evidence="6">
    <location>
        <begin position="65"/>
        <end position="175"/>
    </location>
</feature>
<keyword evidence="1 4" id="KW-0597">Phosphoprotein</keyword>
<feature type="modified residue" description="4-aspartylphosphate" evidence="4">
    <location>
        <position position="115"/>
    </location>
</feature>
<keyword evidence="2" id="KW-0902">Two-component regulatory system</keyword>
<dbReference type="GO" id="GO:0006355">
    <property type="term" value="P:regulation of DNA-templated transcription"/>
    <property type="evidence" value="ECO:0007669"/>
    <property type="project" value="TreeGrafter"/>
</dbReference>
<evidence type="ECO:0000256" key="4">
    <source>
        <dbReference type="PROSITE-ProRule" id="PRU00169"/>
    </source>
</evidence>
<dbReference type="OrthoDB" id="582170at2"/>
<dbReference type="PANTHER" id="PTHR48111:SF40">
    <property type="entry name" value="PHOSPHATE REGULON TRANSCRIPTIONAL REGULATORY PROTEIN PHOB"/>
    <property type="match status" value="1"/>
</dbReference>
<evidence type="ECO:0000313" key="8">
    <source>
        <dbReference type="Proteomes" id="UP000282971"/>
    </source>
</evidence>
<accession>A0A437LWK1</accession>
<keyword evidence="3" id="KW-0238">DNA-binding</keyword>
<dbReference type="SMART" id="SM00448">
    <property type="entry name" value="REC"/>
    <property type="match status" value="1"/>
</dbReference>
<sequence length="176" mass="18258">MRAKFRTSPNRRSSPTSIIASAASADRSPQPAGTCPPAFSASQLVRGHARTDEGLTVSEPPAGTRVLIVEDDAIIAMTAEDMLDELGCVTAATAATLTEALARAEDTDFDIALLDLNLKDESSLPVAALLRDKGKPFLFATGYDGLPADSGFVGSPLVAKPYRLSQLGEAIAGALA</sequence>
<dbReference type="SUPFAM" id="SSF52172">
    <property type="entry name" value="CheY-like"/>
    <property type="match status" value="1"/>
</dbReference>
<keyword evidence="8" id="KW-1185">Reference proteome</keyword>
<organism evidence="7 8">
    <name type="scientific">Sphingomonas crocodyli</name>
    <dbReference type="NCBI Taxonomy" id="1979270"/>
    <lineage>
        <taxon>Bacteria</taxon>
        <taxon>Pseudomonadati</taxon>
        <taxon>Pseudomonadota</taxon>
        <taxon>Alphaproteobacteria</taxon>
        <taxon>Sphingomonadales</taxon>
        <taxon>Sphingomonadaceae</taxon>
        <taxon>Sphingomonas</taxon>
    </lineage>
</organism>
<name>A0A437LWK1_9SPHN</name>
<dbReference type="EMBL" id="SACN01000004">
    <property type="protein sequence ID" value="RVT89781.1"/>
    <property type="molecule type" value="Genomic_DNA"/>
</dbReference>
<feature type="compositionally biased region" description="Low complexity" evidence="5">
    <location>
        <begin position="1"/>
        <end position="29"/>
    </location>
</feature>
<dbReference type="PANTHER" id="PTHR48111">
    <property type="entry name" value="REGULATOR OF RPOS"/>
    <property type="match status" value="1"/>
</dbReference>
<dbReference type="Proteomes" id="UP000282971">
    <property type="component" value="Unassembled WGS sequence"/>
</dbReference>
<dbReference type="Pfam" id="PF00072">
    <property type="entry name" value="Response_reg"/>
    <property type="match status" value="1"/>
</dbReference>